<keyword evidence="3" id="KW-1185">Reference proteome</keyword>
<accession>A0ABT3KAG8</accession>
<dbReference type="Proteomes" id="UP001431181">
    <property type="component" value="Unassembled WGS sequence"/>
</dbReference>
<dbReference type="PROSITE" id="PS51257">
    <property type="entry name" value="PROKAR_LIPOPROTEIN"/>
    <property type="match status" value="1"/>
</dbReference>
<protein>
    <submittedName>
        <fullName evidence="2">Cytochrome b562</fullName>
    </submittedName>
</protein>
<organism evidence="2 3">
    <name type="scientific">Marinomonas rhodophyticola</name>
    <dbReference type="NCBI Taxonomy" id="2992803"/>
    <lineage>
        <taxon>Bacteria</taxon>
        <taxon>Pseudomonadati</taxon>
        <taxon>Pseudomonadota</taxon>
        <taxon>Gammaproteobacteria</taxon>
        <taxon>Oceanospirillales</taxon>
        <taxon>Oceanospirillaceae</taxon>
        <taxon>Marinomonas</taxon>
    </lineage>
</organism>
<dbReference type="Gene3D" id="1.20.120.10">
    <property type="entry name" value="Cytochrome c/b562"/>
    <property type="match status" value="1"/>
</dbReference>
<dbReference type="InterPro" id="IPR009155">
    <property type="entry name" value="Cyt_b562"/>
</dbReference>
<evidence type="ECO:0000313" key="2">
    <source>
        <dbReference type="EMBL" id="MCW4627540.1"/>
    </source>
</evidence>
<comment type="caution">
    <text evidence="2">The sequence shown here is derived from an EMBL/GenBank/DDBJ whole genome shotgun (WGS) entry which is preliminary data.</text>
</comment>
<name>A0ABT3KAG8_9GAMM</name>
<reference evidence="2" key="1">
    <citation type="submission" date="2022-11" db="EMBL/GenBank/DDBJ databases">
        <title>Marinomonas sp. nov., isolated from marine algae.</title>
        <authorList>
            <person name="Choi D.G."/>
            <person name="Kim J.M."/>
            <person name="Lee J.K."/>
            <person name="Baek J.H."/>
            <person name="Jeon C.O."/>
        </authorList>
    </citation>
    <scope>NUCLEOTIDE SEQUENCE</scope>
    <source>
        <strain evidence="2">KJ51-3</strain>
    </source>
</reference>
<sequence>MKKGLLAATIVSISCSSAVFANQACDETVLHGYMGNIKDEMQAMSSDVKSGDNKAAAQRVNTLITYFEKSRAETPFKFTSENLQGNELAQQKEKYTKVVDDTIVILKNLENALQADNANDVRKWLGEVGGQRKIGHGAFKANC</sequence>
<feature type="signal peptide" evidence="1">
    <location>
        <begin position="1"/>
        <end position="21"/>
    </location>
</feature>
<proteinExistence type="predicted"/>
<feature type="chain" id="PRO_5045053050" evidence="1">
    <location>
        <begin position="22"/>
        <end position="143"/>
    </location>
</feature>
<dbReference type="EMBL" id="JAPEUL010000001">
    <property type="protein sequence ID" value="MCW4627540.1"/>
    <property type="molecule type" value="Genomic_DNA"/>
</dbReference>
<evidence type="ECO:0000256" key="1">
    <source>
        <dbReference type="SAM" id="SignalP"/>
    </source>
</evidence>
<evidence type="ECO:0000313" key="3">
    <source>
        <dbReference type="Proteomes" id="UP001431181"/>
    </source>
</evidence>
<dbReference type="RefSeq" id="WP_265216649.1">
    <property type="nucleotide sequence ID" value="NZ_JAPEUL010000001.1"/>
</dbReference>
<dbReference type="Pfam" id="PF07361">
    <property type="entry name" value="Cytochrom_B562"/>
    <property type="match status" value="1"/>
</dbReference>
<gene>
    <name evidence="2" type="ORF">ONZ52_00215</name>
</gene>
<keyword evidence="1" id="KW-0732">Signal</keyword>